<organism evidence="1">
    <name type="scientific">Arundo donax</name>
    <name type="common">Giant reed</name>
    <name type="synonym">Donax arundinaceus</name>
    <dbReference type="NCBI Taxonomy" id="35708"/>
    <lineage>
        <taxon>Eukaryota</taxon>
        <taxon>Viridiplantae</taxon>
        <taxon>Streptophyta</taxon>
        <taxon>Embryophyta</taxon>
        <taxon>Tracheophyta</taxon>
        <taxon>Spermatophyta</taxon>
        <taxon>Magnoliopsida</taxon>
        <taxon>Liliopsida</taxon>
        <taxon>Poales</taxon>
        <taxon>Poaceae</taxon>
        <taxon>PACMAD clade</taxon>
        <taxon>Arundinoideae</taxon>
        <taxon>Arundineae</taxon>
        <taxon>Arundo</taxon>
    </lineage>
</organism>
<dbReference type="AlphaFoldDB" id="A0A0A9FXF6"/>
<name>A0A0A9FXF6_ARUDO</name>
<evidence type="ECO:0000313" key="1">
    <source>
        <dbReference type="EMBL" id="JAE14986.1"/>
    </source>
</evidence>
<reference evidence="1" key="2">
    <citation type="journal article" date="2015" name="Data Brief">
        <title>Shoot transcriptome of the giant reed, Arundo donax.</title>
        <authorList>
            <person name="Barrero R.A."/>
            <person name="Guerrero F.D."/>
            <person name="Moolhuijzen P."/>
            <person name="Goolsby J.A."/>
            <person name="Tidwell J."/>
            <person name="Bellgard S.E."/>
            <person name="Bellgard M.I."/>
        </authorList>
    </citation>
    <scope>NUCLEOTIDE SEQUENCE</scope>
    <source>
        <tissue evidence="1">Shoot tissue taken approximately 20 cm above the soil surface</tissue>
    </source>
</reference>
<reference evidence="1" key="1">
    <citation type="submission" date="2014-09" db="EMBL/GenBank/DDBJ databases">
        <authorList>
            <person name="Magalhaes I.L.F."/>
            <person name="Oliveira U."/>
            <person name="Santos F.R."/>
            <person name="Vidigal T.H.D.A."/>
            <person name="Brescovit A.D."/>
            <person name="Santos A.J."/>
        </authorList>
    </citation>
    <scope>NUCLEOTIDE SEQUENCE</scope>
    <source>
        <tissue evidence="1">Shoot tissue taken approximately 20 cm above the soil surface</tissue>
    </source>
</reference>
<dbReference type="EMBL" id="GBRH01182910">
    <property type="protein sequence ID" value="JAE14986.1"/>
    <property type="molecule type" value="Transcribed_RNA"/>
</dbReference>
<accession>A0A0A9FXF6</accession>
<proteinExistence type="predicted"/>
<protein>
    <submittedName>
        <fullName evidence="1">Uncharacterized protein</fullName>
    </submittedName>
</protein>
<sequence>MLVTDTGPAGVGSGGENWTAPVVGALYGCPASPWWCSMATTFLFQKLQLV</sequence>